<protein>
    <submittedName>
        <fullName evidence="1">DUF3168 domain-containing protein</fullName>
    </submittedName>
</protein>
<evidence type="ECO:0000313" key="2">
    <source>
        <dbReference type="Proteomes" id="UP001241605"/>
    </source>
</evidence>
<sequence>MSYAVSGALQAAIYAQLLGDGALGALVGSNIFDALPQGSLPSLYVSIGPETAQEASDVSGAGAWHDFTVSVVTDNAGFQSAKDTAGAVSDALVGADLTLSRGRLVGLWFRKAKATRETGGLRRIDLTFRARVEDDLAA</sequence>
<dbReference type="Gene3D" id="3.30.2000.30">
    <property type="match status" value="1"/>
</dbReference>
<evidence type="ECO:0000313" key="1">
    <source>
        <dbReference type="EMBL" id="WGW02514.1"/>
    </source>
</evidence>
<gene>
    <name evidence="1" type="ORF">QF118_11210</name>
</gene>
<proteinExistence type="predicted"/>
<dbReference type="InterPro" id="IPR053745">
    <property type="entry name" value="Viral_Tail_Comp_sf"/>
</dbReference>
<organism evidence="1 2">
    <name type="scientific">Tropicibacter oceani</name>
    <dbReference type="NCBI Taxonomy" id="3058420"/>
    <lineage>
        <taxon>Bacteria</taxon>
        <taxon>Pseudomonadati</taxon>
        <taxon>Pseudomonadota</taxon>
        <taxon>Alphaproteobacteria</taxon>
        <taxon>Rhodobacterales</taxon>
        <taxon>Roseobacteraceae</taxon>
        <taxon>Tropicibacter</taxon>
    </lineage>
</organism>
<dbReference type="EMBL" id="CP124616">
    <property type="protein sequence ID" value="WGW02514.1"/>
    <property type="molecule type" value="Genomic_DNA"/>
</dbReference>
<dbReference type="Pfam" id="PF11367">
    <property type="entry name" value="Tail_completion_gp17"/>
    <property type="match status" value="1"/>
</dbReference>
<name>A0ABY8QDD3_9RHOB</name>
<dbReference type="RefSeq" id="WP_282299147.1">
    <property type="nucleotide sequence ID" value="NZ_CP124616.1"/>
</dbReference>
<reference evidence="1 2" key="1">
    <citation type="submission" date="2023-05" db="EMBL/GenBank/DDBJ databases">
        <title>YMD87, complete Genome.</title>
        <authorList>
            <person name="Zhang J."/>
            <person name="Xu X."/>
        </authorList>
    </citation>
    <scope>NUCLEOTIDE SEQUENCE [LARGE SCALE GENOMIC DNA]</scope>
    <source>
        <strain evidence="1 2">YMD87</strain>
    </source>
</reference>
<dbReference type="Proteomes" id="UP001241605">
    <property type="component" value="Chromosome"/>
</dbReference>
<accession>A0ABY8QDD3</accession>
<dbReference type="InterPro" id="IPR021508">
    <property type="entry name" value="Gp17-like"/>
</dbReference>
<keyword evidence="2" id="KW-1185">Reference proteome</keyword>